<proteinExistence type="predicted"/>
<accession>A0A1Y1KL78</accession>
<dbReference type="AlphaFoldDB" id="A0A1Y1KL78"/>
<sequence length="104" mass="11368">MKRIKAMTKDQVMRVLDDHKYATSLLANSQFEFRLVAGLCGLCIFNGVKHNRRQAGASMFLLPVDSANIGVNPAHPVVVKSVWRLSAVIPGGTLETTLPPPAKR</sequence>
<dbReference type="EMBL" id="GEZM01080431">
    <property type="protein sequence ID" value="JAV62142.1"/>
    <property type="molecule type" value="Transcribed_RNA"/>
</dbReference>
<protein>
    <submittedName>
        <fullName evidence="1">Uncharacterized protein</fullName>
    </submittedName>
</protein>
<evidence type="ECO:0000313" key="1">
    <source>
        <dbReference type="EMBL" id="JAV62142.1"/>
    </source>
</evidence>
<organism evidence="1">
    <name type="scientific">Photinus pyralis</name>
    <name type="common">Common eastern firefly</name>
    <name type="synonym">Lampyris pyralis</name>
    <dbReference type="NCBI Taxonomy" id="7054"/>
    <lineage>
        <taxon>Eukaryota</taxon>
        <taxon>Metazoa</taxon>
        <taxon>Ecdysozoa</taxon>
        <taxon>Arthropoda</taxon>
        <taxon>Hexapoda</taxon>
        <taxon>Insecta</taxon>
        <taxon>Pterygota</taxon>
        <taxon>Neoptera</taxon>
        <taxon>Endopterygota</taxon>
        <taxon>Coleoptera</taxon>
        <taxon>Polyphaga</taxon>
        <taxon>Elateriformia</taxon>
        <taxon>Elateroidea</taxon>
        <taxon>Lampyridae</taxon>
        <taxon>Lampyrinae</taxon>
        <taxon>Photinus</taxon>
    </lineage>
</organism>
<name>A0A1Y1KL78_PHOPY</name>
<reference evidence="1" key="1">
    <citation type="journal article" date="2016" name="Sci. Rep.">
        <title>Molecular characterization of firefly nuptial gifts: a multi-omics approach sheds light on postcopulatory sexual selection.</title>
        <authorList>
            <person name="Al-Wathiqui N."/>
            <person name="Fallon T.R."/>
            <person name="South A."/>
            <person name="Weng J.K."/>
            <person name="Lewis S.M."/>
        </authorList>
    </citation>
    <scope>NUCLEOTIDE SEQUENCE</scope>
</reference>